<accession>A0A0A9G9R3</accession>
<dbReference type="EMBL" id="GBRH01176066">
    <property type="protein sequence ID" value="JAE21830.1"/>
    <property type="molecule type" value="Transcribed_RNA"/>
</dbReference>
<sequence>MEVQAVHLITSAMLKGTSLLSFGMSQDMNVTKHAVRFSIRKLMVSYLFMTLLRGRPRQI</sequence>
<organism evidence="1">
    <name type="scientific">Arundo donax</name>
    <name type="common">Giant reed</name>
    <name type="synonym">Donax arundinaceus</name>
    <dbReference type="NCBI Taxonomy" id="35708"/>
    <lineage>
        <taxon>Eukaryota</taxon>
        <taxon>Viridiplantae</taxon>
        <taxon>Streptophyta</taxon>
        <taxon>Embryophyta</taxon>
        <taxon>Tracheophyta</taxon>
        <taxon>Spermatophyta</taxon>
        <taxon>Magnoliopsida</taxon>
        <taxon>Liliopsida</taxon>
        <taxon>Poales</taxon>
        <taxon>Poaceae</taxon>
        <taxon>PACMAD clade</taxon>
        <taxon>Arundinoideae</taxon>
        <taxon>Arundineae</taxon>
        <taxon>Arundo</taxon>
    </lineage>
</organism>
<name>A0A0A9G9R3_ARUDO</name>
<proteinExistence type="predicted"/>
<evidence type="ECO:0000313" key="1">
    <source>
        <dbReference type="EMBL" id="JAE21830.1"/>
    </source>
</evidence>
<protein>
    <submittedName>
        <fullName evidence="1">Uncharacterized protein</fullName>
    </submittedName>
</protein>
<reference evidence="1" key="1">
    <citation type="submission" date="2014-09" db="EMBL/GenBank/DDBJ databases">
        <authorList>
            <person name="Magalhaes I.L.F."/>
            <person name="Oliveira U."/>
            <person name="Santos F.R."/>
            <person name="Vidigal T.H.D.A."/>
            <person name="Brescovit A.D."/>
            <person name="Santos A.J."/>
        </authorList>
    </citation>
    <scope>NUCLEOTIDE SEQUENCE</scope>
    <source>
        <tissue evidence="1">Shoot tissue taken approximately 20 cm above the soil surface</tissue>
    </source>
</reference>
<dbReference type="AlphaFoldDB" id="A0A0A9G9R3"/>
<reference evidence="1" key="2">
    <citation type="journal article" date="2015" name="Data Brief">
        <title>Shoot transcriptome of the giant reed, Arundo donax.</title>
        <authorList>
            <person name="Barrero R.A."/>
            <person name="Guerrero F.D."/>
            <person name="Moolhuijzen P."/>
            <person name="Goolsby J.A."/>
            <person name="Tidwell J."/>
            <person name="Bellgard S.E."/>
            <person name="Bellgard M.I."/>
        </authorList>
    </citation>
    <scope>NUCLEOTIDE SEQUENCE</scope>
    <source>
        <tissue evidence="1">Shoot tissue taken approximately 20 cm above the soil surface</tissue>
    </source>
</reference>